<sequence>MGPLHGGTLAGADPQLHAGGVTVAAAKSRDFNRLWAAQAISAFGARIAREGLPIAAITTLAASPASLGLLSALTGLASLGLGLSAGGWVDRQPRRRVLVAMNLVRAAALAVIPLAALAGFLTLPMILASGTVIAGASTVFIMAEHAILPGLVAKEHLLGANARLSATDSVAEIGGPALAGVLFQLLTAPLAVAATAMTWLGSAFLVLRIRGERPPVPEASGAEPGLSVLSGFRTAWADPEVRVLFLIQLAWGLTGGVFGSLYVLFALKTLHLPTGLLGLAIACGGLGALAGAAAGPALERRLGAGRTLTLVLLLGGLVNLAIGLAPAGVRGGMTALVATRFLGDLFGVTAMILMSSLRQARIEADHLGRVSGVFEAAAGGMAVVGALGGALLAEAAGVRTAMLAAAILSLALPALCAASPLARARLPVSG</sequence>
<feature type="transmembrane region" description="Helical" evidence="6">
    <location>
        <begin position="69"/>
        <end position="89"/>
    </location>
</feature>
<feature type="transmembrane region" description="Helical" evidence="6">
    <location>
        <begin position="186"/>
        <end position="207"/>
    </location>
</feature>
<dbReference type="Pfam" id="PF07690">
    <property type="entry name" value="MFS_1"/>
    <property type="match status" value="1"/>
</dbReference>
<dbReference type="OrthoDB" id="145388at2"/>
<evidence type="ECO:0000259" key="7">
    <source>
        <dbReference type="PROSITE" id="PS50850"/>
    </source>
</evidence>
<dbReference type="EMBL" id="CP029479">
    <property type="protein sequence ID" value="AWM77769.1"/>
    <property type="molecule type" value="Genomic_DNA"/>
</dbReference>
<reference evidence="9" key="1">
    <citation type="submission" date="2018-05" db="EMBL/GenBank/DDBJ databases">
        <title>Genome sequencing of Phenylobacterium sp. HYN0004.</title>
        <authorList>
            <person name="Yi H."/>
            <person name="Baek C."/>
        </authorList>
    </citation>
    <scope>NUCLEOTIDE SEQUENCE [LARGE SCALE GENOMIC DNA]</scope>
    <source>
        <strain evidence="9">HYN0004</strain>
    </source>
</reference>
<dbReference type="InterPro" id="IPR020846">
    <property type="entry name" value="MFS_dom"/>
</dbReference>
<feature type="transmembrane region" description="Helical" evidence="6">
    <location>
        <begin position="310"/>
        <end position="329"/>
    </location>
</feature>
<keyword evidence="5 6" id="KW-0472">Membrane</keyword>
<keyword evidence="9" id="KW-1185">Reference proteome</keyword>
<proteinExistence type="predicted"/>
<keyword evidence="2" id="KW-1003">Cell membrane</keyword>
<accession>A0A2Z3HY59</accession>
<feature type="domain" description="Major facilitator superfamily (MFS) profile" evidence="7">
    <location>
        <begin position="240"/>
        <end position="430"/>
    </location>
</feature>
<dbReference type="PANTHER" id="PTHR23513">
    <property type="entry name" value="INTEGRAL MEMBRANE EFFLUX PROTEIN-RELATED"/>
    <property type="match status" value="1"/>
</dbReference>
<keyword evidence="3 6" id="KW-0812">Transmembrane</keyword>
<evidence type="ECO:0000256" key="1">
    <source>
        <dbReference type="ARBA" id="ARBA00004651"/>
    </source>
</evidence>
<organism evidence="8 9">
    <name type="scientific">Phenylobacterium parvum</name>
    <dbReference type="NCBI Taxonomy" id="2201350"/>
    <lineage>
        <taxon>Bacteria</taxon>
        <taxon>Pseudomonadati</taxon>
        <taxon>Pseudomonadota</taxon>
        <taxon>Alphaproteobacteria</taxon>
        <taxon>Caulobacterales</taxon>
        <taxon>Caulobacteraceae</taxon>
        <taxon>Phenylobacterium</taxon>
    </lineage>
</organism>
<dbReference type="Proteomes" id="UP000247763">
    <property type="component" value="Chromosome"/>
</dbReference>
<evidence type="ECO:0000256" key="6">
    <source>
        <dbReference type="SAM" id="Phobius"/>
    </source>
</evidence>
<evidence type="ECO:0000256" key="2">
    <source>
        <dbReference type="ARBA" id="ARBA00022475"/>
    </source>
</evidence>
<dbReference type="Gene3D" id="1.20.1250.20">
    <property type="entry name" value="MFS general substrate transporter like domains"/>
    <property type="match status" value="1"/>
</dbReference>
<protein>
    <submittedName>
        <fullName evidence="8">MFS transporter</fullName>
    </submittedName>
</protein>
<dbReference type="SUPFAM" id="SSF103473">
    <property type="entry name" value="MFS general substrate transporter"/>
    <property type="match status" value="1"/>
</dbReference>
<dbReference type="InterPro" id="IPR011701">
    <property type="entry name" value="MFS"/>
</dbReference>
<dbReference type="InterPro" id="IPR036259">
    <property type="entry name" value="MFS_trans_sf"/>
</dbReference>
<comment type="subcellular location">
    <subcellularLocation>
        <location evidence="1">Cell membrane</location>
        <topology evidence="1">Multi-pass membrane protein</topology>
    </subcellularLocation>
</comment>
<dbReference type="AlphaFoldDB" id="A0A2Z3HY59"/>
<dbReference type="KEGG" id="phb:HYN04_08330"/>
<dbReference type="GO" id="GO:0005886">
    <property type="term" value="C:plasma membrane"/>
    <property type="evidence" value="ECO:0007669"/>
    <property type="project" value="UniProtKB-SubCell"/>
</dbReference>
<evidence type="ECO:0000256" key="3">
    <source>
        <dbReference type="ARBA" id="ARBA00022692"/>
    </source>
</evidence>
<feature type="transmembrane region" description="Helical" evidence="6">
    <location>
        <begin position="373"/>
        <end position="395"/>
    </location>
</feature>
<evidence type="ECO:0000256" key="5">
    <source>
        <dbReference type="ARBA" id="ARBA00023136"/>
    </source>
</evidence>
<gene>
    <name evidence="8" type="ORF">HYN04_08330</name>
</gene>
<dbReference type="GO" id="GO:0022857">
    <property type="term" value="F:transmembrane transporter activity"/>
    <property type="evidence" value="ECO:0007669"/>
    <property type="project" value="InterPro"/>
</dbReference>
<evidence type="ECO:0000313" key="8">
    <source>
        <dbReference type="EMBL" id="AWM77769.1"/>
    </source>
</evidence>
<evidence type="ECO:0000256" key="4">
    <source>
        <dbReference type="ARBA" id="ARBA00022989"/>
    </source>
</evidence>
<dbReference type="PANTHER" id="PTHR23513:SF6">
    <property type="entry name" value="MAJOR FACILITATOR SUPERFAMILY ASSOCIATED DOMAIN-CONTAINING PROTEIN"/>
    <property type="match status" value="1"/>
</dbReference>
<feature type="transmembrane region" description="Helical" evidence="6">
    <location>
        <begin position="401"/>
        <end position="422"/>
    </location>
</feature>
<feature type="transmembrane region" description="Helical" evidence="6">
    <location>
        <begin position="243"/>
        <end position="265"/>
    </location>
</feature>
<dbReference type="PROSITE" id="PS50850">
    <property type="entry name" value="MFS"/>
    <property type="match status" value="1"/>
</dbReference>
<feature type="transmembrane region" description="Helical" evidence="6">
    <location>
        <begin position="335"/>
        <end position="353"/>
    </location>
</feature>
<dbReference type="CDD" id="cd06173">
    <property type="entry name" value="MFS_MefA_like"/>
    <property type="match status" value="1"/>
</dbReference>
<feature type="transmembrane region" description="Helical" evidence="6">
    <location>
        <begin position="110"/>
        <end position="143"/>
    </location>
</feature>
<name>A0A2Z3HY59_9CAUL</name>
<keyword evidence="4 6" id="KW-1133">Transmembrane helix</keyword>
<evidence type="ECO:0000313" key="9">
    <source>
        <dbReference type="Proteomes" id="UP000247763"/>
    </source>
</evidence>
<feature type="transmembrane region" description="Helical" evidence="6">
    <location>
        <begin position="277"/>
        <end position="298"/>
    </location>
</feature>